<evidence type="ECO:0000313" key="2">
    <source>
        <dbReference type="Proteomes" id="UP000598146"/>
    </source>
</evidence>
<gene>
    <name evidence="1" type="ORF">I4J89_45695</name>
</gene>
<reference evidence="1" key="1">
    <citation type="submission" date="2020-11" db="EMBL/GenBank/DDBJ databases">
        <title>Isolation and identification of active actinomycetes.</title>
        <authorList>
            <person name="Sun X."/>
        </authorList>
    </citation>
    <scope>NUCLEOTIDE SEQUENCE</scope>
    <source>
        <strain evidence="1">NEAU-A11</strain>
    </source>
</reference>
<dbReference type="Proteomes" id="UP000598146">
    <property type="component" value="Unassembled WGS sequence"/>
</dbReference>
<dbReference type="EMBL" id="JADQTO010000043">
    <property type="protein sequence ID" value="MBG0568734.1"/>
    <property type="molecule type" value="Genomic_DNA"/>
</dbReference>
<accession>A0A931CEN1</accession>
<proteinExistence type="predicted"/>
<sequence>MAEQNARPGVSLPGAAYELQRPTLATARAALQGFYGPHSEDVWRTLLFSSGLTGDETDHAAFGRLITAMQAAAPLTRLCARGLSVRASVYERLVERHVKDGMTA</sequence>
<evidence type="ECO:0000313" key="1">
    <source>
        <dbReference type="EMBL" id="MBG0568734.1"/>
    </source>
</evidence>
<comment type="caution">
    <text evidence="1">The sequence shown here is derived from an EMBL/GenBank/DDBJ whole genome shotgun (WGS) entry which is preliminary data.</text>
</comment>
<protein>
    <submittedName>
        <fullName evidence="1">Uncharacterized protein</fullName>
    </submittedName>
</protein>
<keyword evidence="2" id="KW-1185">Reference proteome</keyword>
<organism evidence="1 2">
    <name type="scientific">Actinoplanes aureus</name>
    <dbReference type="NCBI Taxonomy" id="2792083"/>
    <lineage>
        <taxon>Bacteria</taxon>
        <taxon>Bacillati</taxon>
        <taxon>Actinomycetota</taxon>
        <taxon>Actinomycetes</taxon>
        <taxon>Micromonosporales</taxon>
        <taxon>Micromonosporaceae</taxon>
        <taxon>Actinoplanes</taxon>
    </lineage>
</organism>
<name>A0A931CEN1_9ACTN</name>
<dbReference type="AlphaFoldDB" id="A0A931CEN1"/>
<dbReference type="RefSeq" id="WP_196420503.1">
    <property type="nucleotide sequence ID" value="NZ_JADQTO010000043.1"/>
</dbReference>